<keyword evidence="1" id="KW-0812">Transmembrane</keyword>
<feature type="transmembrane region" description="Helical" evidence="1">
    <location>
        <begin position="54"/>
        <end position="74"/>
    </location>
</feature>
<name>A0A3A3Z4H3_9ACTN</name>
<proteinExistence type="predicted"/>
<dbReference type="AlphaFoldDB" id="A0A3A3Z4H3"/>
<protein>
    <submittedName>
        <fullName evidence="2">Phage holin family protein</fullName>
    </submittedName>
</protein>
<dbReference type="EMBL" id="QZEZ01000001">
    <property type="protein sequence ID" value="RJK98304.1"/>
    <property type="molecule type" value="Genomic_DNA"/>
</dbReference>
<organism evidence="2 3">
    <name type="scientific">Vallicoccus soli</name>
    <dbReference type="NCBI Taxonomy" id="2339232"/>
    <lineage>
        <taxon>Bacteria</taxon>
        <taxon>Bacillati</taxon>
        <taxon>Actinomycetota</taxon>
        <taxon>Actinomycetes</taxon>
        <taxon>Motilibacterales</taxon>
        <taxon>Vallicoccaceae</taxon>
        <taxon>Vallicoccus</taxon>
    </lineage>
</organism>
<accession>A0A3A3Z4H3</accession>
<evidence type="ECO:0000256" key="1">
    <source>
        <dbReference type="SAM" id="Phobius"/>
    </source>
</evidence>
<dbReference type="Pfam" id="PF07332">
    <property type="entry name" value="Phage_holin_3_6"/>
    <property type="match status" value="1"/>
</dbReference>
<evidence type="ECO:0000313" key="2">
    <source>
        <dbReference type="EMBL" id="RJK98304.1"/>
    </source>
</evidence>
<dbReference type="OrthoDB" id="3216929at2"/>
<keyword evidence="1" id="KW-1133">Transmembrane helix</keyword>
<reference evidence="2 3" key="1">
    <citation type="submission" date="2018-09" db="EMBL/GenBank/DDBJ databases">
        <title>YIM 75000 draft genome.</title>
        <authorList>
            <person name="Tang S."/>
            <person name="Feng Y."/>
        </authorList>
    </citation>
    <scope>NUCLEOTIDE SEQUENCE [LARGE SCALE GENOMIC DNA]</scope>
    <source>
        <strain evidence="2 3">YIM 75000</strain>
    </source>
</reference>
<feature type="transmembrane region" description="Helical" evidence="1">
    <location>
        <begin position="23"/>
        <end position="48"/>
    </location>
</feature>
<gene>
    <name evidence="2" type="ORF">D5H78_00425</name>
</gene>
<keyword evidence="1" id="KW-0472">Membrane</keyword>
<keyword evidence="3" id="KW-1185">Reference proteome</keyword>
<dbReference type="InterPro" id="IPR009937">
    <property type="entry name" value="Phage_holin_3_6"/>
</dbReference>
<sequence>MRQEVELAKAEVRQEATKAGKAAGMFGGAGVAGYFAVLFLSLTIMWAIAELTDLTWLGALVVTLLWAIAGAVLYSRAKKQMALVNPKPEQTIETLKEDAEWARTRSS</sequence>
<dbReference type="Proteomes" id="UP000265614">
    <property type="component" value="Unassembled WGS sequence"/>
</dbReference>
<evidence type="ECO:0000313" key="3">
    <source>
        <dbReference type="Proteomes" id="UP000265614"/>
    </source>
</evidence>
<comment type="caution">
    <text evidence="2">The sequence shown here is derived from an EMBL/GenBank/DDBJ whole genome shotgun (WGS) entry which is preliminary data.</text>
</comment>